<sequence>MPRVVYLSGYHTLFDSFRVPPCIPTYDIWPPREDTLTQRLLLTEGRISSASPDKSINAWNEKMAPTNIMVSGSTTGQGVGEWVGTLLWWGGLVTGMAALLQGLRLIAVERKKEGGLAPQEGKTDPGEKTLREWDIRIGTQGYRSTLTGGDYTLW</sequence>
<dbReference type="AlphaFoldDB" id="A0AAD7EBS5"/>
<protein>
    <submittedName>
        <fullName evidence="1">Uncharacterized protein</fullName>
    </submittedName>
</protein>
<comment type="caution">
    <text evidence="1">The sequence shown here is derived from an EMBL/GenBank/DDBJ whole genome shotgun (WGS) entry which is preliminary data.</text>
</comment>
<dbReference type="Proteomes" id="UP001218218">
    <property type="component" value="Unassembled WGS sequence"/>
</dbReference>
<name>A0AAD7EBS5_9AGAR</name>
<evidence type="ECO:0000313" key="2">
    <source>
        <dbReference type="Proteomes" id="UP001218218"/>
    </source>
</evidence>
<accession>A0AAD7EBS5</accession>
<reference evidence="1" key="1">
    <citation type="submission" date="2023-03" db="EMBL/GenBank/DDBJ databases">
        <title>Massive genome expansion in bonnet fungi (Mycena s.s.) driven by repeated elements and novel gene families across ecological guilds.</title>
        <authorList>
            <consortium name="Lawrence Berkeley National Laboratory"/>
            <person name="Harder C.B."/>
            <person name="Miyauchi S."/>
            <person name="Viragh M."/>
            <person name="Kuo A."/>
            <person name="Thoen E."/>
            <person name="Andreopoulos B."/>
            <person name="Lu D."/>
            <person name="Skrede I."/>
            <person name="Drula E."/>
            <person name="Henrissat B."/>
            <person name="Morin E."/>
            <person name="Kohler A."/>
            <person name="Barry K."/>
            <person name="LaButti K."/>
            <person name="Morin E."/>
            <person name="Salamov A."/>
            <person name="Lipzen A."/>
            <person name="Mereny Z."/>
            <person name="Hegedus B."/>
            <person name="Baldrian P."/>
            <person name="Stursova M."/>
            <person name="Weitz H."/>
            <person name="Taylor A."/>
            <person name="Grigoriev I.V."/>
            <person name="Nagy L.G."/>
            <person name="Martin F."/>
            <person name="Kauserud H."/>
        </authorList>
    </citation>
    <scope>NUCLEOTIDE SEQUENCE</scope>
    <source>
        <strain evidence="1">CBHHK002</strain>
    </source>
</reference>
<proteinExistence type="predicted"/>
<organism evidence="1 2">
    <name type="scientific">Mycena albidolilacea</name>
    <dbReference type="NCBI Taxonomy" id="1033008"/>
    <lineage>
        <taxon>Eukaryota</taxon>
        <taxon>Fungi</taxon>
        <taxon>Dikarya</taxon>
        <taxon>Basidiomycota</taxon>
        <taxon>Agaricomycotina</taxon>
        <taxon>Agaricomycetes</taxon>
        <taxon>Agaricomycetidae</taxon>
        <taxon>Agaricales</taxon>
        <taxon>Marasmiineae</taxon>
        <taxon>Mycenaceae</taxon>
        <taxon>Mycena</taxon>
    </lineage>
</organism>
<keyword evidence="2" id="KW-1185">Reference proteome</keyword>
<dbReference type="EMBL" id="JARIHO010000084">
    <property type="protein sequence ID" value="KAJ7308687.1"/>
    <property type="molecule type" value="Genomic_DNA"/>
</dbReference>
<evidence type="ECO:0000313" key="1">
    <source>
        <dbReference type="EMBL" id="KAJ7308687.1"/>
    </source>
</evidence>
<gene>
    <name evidence="1" type="ORF">DFH08DRAFT_823716</name>
</gene>